<evidence type="ECO:0000256" key="11">
    <source>
        <dbReference type="SAM" id="Phobius"/>
    </source>
</evidence>
<reference evidence="12" key="1">
    <citation type="submission" date="2021-02" db="EMBL/GenBank/DDBJ databases">
        <authorList>
            <person name="Nieuwenhuis M."/>
            <person name="Van De Peppel L.J.J."/>
        </authorList>
    </citation>
    <scope>NUCLEOTIDE SEQUENCE</scope>
    <source>
        <strain evidence="12">D49</strain>
    </source>
</reference>
<reference evidence="12" key="2">
    <citation type="submission" date="2021-10" db="EMBL/GenBank/DDBJ databases">
        <title>Phylogenomics reveals ancestral predisposition of the termite-cultivated fungus Termitomyces towards a domesticated lifestyle.</title>
        <authorList>
            <person name="Auxier B."/>
            <person name="Grum-Grzhimaylo A."/>
            <person name="Cardenas M.E."/>
            <person name="Lodge J.D."/>
            <person name="Laessoe T."/>
            <person name="Pedersen O."/>
            <person name="Smith M.E."/>
            <person name="Kuyper T.W."/>
            <person name="Franco-Molano E.A."/>
            <person name="Baroni T.J."/>
            <person name="Aanen D.K."/>
        </authorList>
    </citation>
    <scope>NUCLEOTIDE SEQUENCE</scope>
    <source>
        <strain evidence="12">D49</strain>
    </source>
</reference>
<keyword evidence="4 9" id="KW-0812">Transmembrane</keyword>
<protein>
    <submittedName>
        <fullName evidence="12">Uncharacterized protein</fullName>
    </submittedName>
</protein>
<keyword evidence="13" id="KW-1185">Reference proteome</keyword>
<evidence type="ECO:0000313" key="13">
    <source>
        <dbReference type="Proteomes" id="UP000717328"/>
    </source>
</evidence>
<comment type="caution">
    <text evidence="12">The sequence shown here is derived from an EMBL/GenBank/DDBJ whole genome shotgun (WGS) entry which is preliminary data.</text>
</comment>
<dbReference type="EMBL" id="JABCKI010000102">
    <property type="protein sequence ID" value="KAG5652728.1"/>
    <property type="molecule type" value="Genomic_DNA"/>
</dbReference>
<dbReference type="PANTHER" id="PTHR45624:SF10">
    <property type="entry name" value="SLC (SOLUTE CARRIER) HOMOLOG"/>
    <property type="match status" value="1"/>
</dbReference>
<dbReference type="SUPFAM" id="SSF103506">
    <property type="entry name" value="Mitochondrial carrier"/>
    <property type="match status" value="1"/>
</dbReference>
<dbReference type="PANTHER" id="PTHR45624">
    <property type="entry name" value="MITOCHONDRIAL BASIC AMINO ACIDS TRANSPORTER-RELATED"/>
    <property type="match status" value="1"/>
</dbReference>
<comment type="subcellular location">
    <subcellularLocation>
        <location evidence="1">Mitochondrion membrane</location>
        <topology evidence="1">Multi-pass membrane protein</topology>
    </subcellularLocation>
</comment>
<evidence type="ECO:0000313" key="12">
    <source>
        <dbReference type="EMBL" id="KAG5652728.1"/>
    </source>
</evidence>
<keyword evidence="8 9" id="KW-0472">Membrane</keyword>
<dbReference type="InterPro" id="IPR050567">
    <property type="entry name" value="Mitochondrial_Carrier"/>
</dbReference>
<name>A0A9P7GQF4_9AGAR</name>
<dbReference type="GO" id="GO:0031966">
    <property type="term" value="C:mitochondrial membrane"/>
    <property type="evidence" value="ECO:0007669"/>
    <property type="project" value="UniProtKB-SubCell"/>
</dbReference>
<evidence type="ECO:0000256" key="1">
    <source>
        <dbReference type="ARBA" id="ARBA00004225"/>
    </source>
</evidence>
<evidence type="ECO:0000256" key="5">
    <source>
        <dbReference type="ARBA" id="ARBA00022737"/>
    </source>
</evidence>
<keyword evidence="7" id="KW-0496">Mitochondrion</keyword>
<evidence type="ECO:0000256" key="9">
    <source>
        <dbReference type="PROSITE-ProRule" id="PRU00282"/>
    </source>
</evidence>
<dbReference type="GO" id="GO:0022857">
    <property type="term" value="F:transmembrane transporter activity"/>
    <property type="evidence" value="ECO:0007669"/>
    <property type="project" value="TreeGrafter"/>
</dbReference>
<dbReference type="Proteomes" id="UP000717328">
    <property type="component" value="Unassembled WGS sequence"/>
</dbReference>
<keyword evidence="3 10" id="KW-0813">Transport</keyword>
<evidence type="ECO:0000256" key="6">
    <source>
        <dbReference type="ARBA" id="ARBA00022989"/>
    </source>
</evidence>
<accession>A0A9P7GQF4</accession>
<feature type="repeat" description="Solcar" evidence="9">
    <location>
        <begin position="13"/>
        <end position="99"/>
    </location>
</feature>
<keyword evidence="5" id="KW-0677">Repeat</keyword>
<dbReference type="InterPro" id="IPR018108">
    <property type="entry name" value="MCP_transmembrane"/>
</dbReference>
<evidence type="ECO:0000256" key="2">
    <source>
        <dbReference type="ARBA" id="ARBA00006375"/>
    </source>
</evidence>
<evidence type="ECO:0000256" key="10">
    <source>
        <dbReference type="RuleBase" id="RU000488"/>
    </source>
</evidence>
<feature type="repeat" description="Solcar" evidence="9">
    <location>
        <begin position="189"/>
        <end position="276"/>
    </location>
</feature>
<proteinExistence type="inferred from homology"/>
<dbReference type="InterPro" id="IPR023395">
    <property type="entry name" value="MCP_dom_sf"/>
</dbReference>
<feature type="transmembrane region" description="Helical" evidence="11">
    <location>
        <begin position="189"/>
        <end position="212"/>
    </location>
</feature>
<gene>
    <name evidence="12" type="ORF">H0H81_003927</name>
</gene>
<organism evidence="12 13">
    <name type="scientific">Sphagnurus paluster</name>
    <dbReference type="NCBI Taxonomy" id="117069"/>
    <lineage>
        <taxon>Eukaryota</taxon>
        <taxon>Fungi</taxon>
        <taxon>Dikarya</taxon>
        <taxon>Basidiomycota</taxon>
        <taxon>Agaricomycotina</taxon>
        <taxon>Agaricomycetes</taxon>
        <taxon>Agaricomycetidae</taxon>
        <taxon>Agaricales</taxon>
        <taxon>Tricholomatineae</taxon>
        <taxon>Lyophyllaceae</taxon>
        <taxon>Sphagnurus</taxon>
    </lineage>
</organism>
<evidence type="ECO:0000256" key="3">
    <source>
        <dbReference type="ARBA" id="ARBA00022448"/>
    </source>
</evidence>
<dbReference type="PROSITE" id="PS50920">
    <property type="entry name" value="SOLCAR"/>
    <property type="match status" value="2"/>
</dbReference>
<comment type="similarity">
    <text evidence="2 10">Belongs to the mitochondrial carrier (TC 2.A.29) family.</text>
</comment>
<sequence>MSQLLELEGKVELDPTIDFIAGTVAGITGLVVGFPFDTIKVRFQNPATAIKYDSTMHAVTTIIREEKFIGLYKGISSPLASTAFLNGLIFASYNFFMKAQLDHNQAIPTLTQITLAGQSCLHPTSARHVALQIFRESGMRGLYRGLAVTALRDTGYGAYFFTYEATCRLLASPGSGLSSNKSASGTINLSWPSLLFAGGMAGIIGWLATFPFDVVKTRIQSSNVEASARIPLLGSLQPMHSVDTNPYRTILSTIVNSYRADGLGVFFRGLAPTLIR</sequence>
<evidence type="ECO:0000256" key="4">
    <source>
        <dbReference type="ARBA" id="ARBA00022692"/>
    </source>
</evidence>
<dbReference type="Gene3D" id="1.50.40.10">
    <property type="entry name" value="Mitochondrial carrier domain"/>
    <property type="match status" value="1"/>
</dbReference>
<evidence type="ECO:0000256" key="7">
    <source>
        <dbReference type="ARBA" id="ARBA00023128"/>
    </source>
</evidence>
<dbReference type="Pfam" id="PF00153">
    <property type="entry name" value="Mito_carr"/>
    <property type="match status" value="3"/>
</dbReference>
<keyword evidence="6 11" id="KW-1133">Transmembrane helix</keyword>
<evidence type="ECO:0000256" key="8">
    <source>
        <dbReference type="ARBA" id="ARBA00023136"/>
    </source>
</evidence>
<dbReference type="AlphaFoldDB" id="A0A9P7GQF4"/>
<dbReference type="OrthoDB" id="14252at2759"/>